<organism evidence="2 3">
    <name type="scientific">Penicillium brevicompactum</name>
    <dbReference type="NCBI Taxonomy" id="5074"/>
    <lineage>
        <taxon>Eukaryota</taxon>
        <taxon>Fungi</taxon>
        <taxon>Dikarya</taxon>
        <taxon>Ascomycota</taxon>
        <taxon>Pezizomycotina</taxon>
        <taxon>Eurotiomycetes</taxon>
        <taxon>Eurotiomycetidae</taxon>
        <taxon>Eurotiales</taxon>
        <taxon>Aspergillaceae</taxon>
        <taxon>Penicillium</taxon>
    </lineage>
</organism>
<gene>
    <name evidence="2" type="ORF">N7541_011545</name>
</gene>
<evidence type="ECO:0000313" key="3">
    <source>
        <dbReference type="Proteomes" id="UP001148299"/>
    </source>
</evidence>
<dbReference type="AlphaFoldDB" id="A0A9W9QQI3"/>
<reference evidence="2" key="1">
    <citation type="submission" date="2022-12" db="EMBL/GenBank/DDBJ databases">
        <authorList>
            <person name="Petersen C."/>
        </authorList>
    </citation>
    <scope>NUCLEOTIDE SEQUENCE</scope>
    <source>
        <strain evidence="2">IBT 35675</strain>
    </source>
</reference>
<proteinExistence type="predicted"/>
<feature type="region of interest" description="Disordered" evidence="1">
    <location>
        <begin position="164"/>
        <end position="238"/>
    </location>
</feature>
<name>A0A9W9QQI3_PENBR</name>
<accession>A0A9W9QQI3</accession>
<feature type="region of interest" description="Disordered" evidence="1">
    <location>
        <begin position="75"/>
        <end position="115"/>
    </location>
</feature>
<feature type="region of interest" description="Disordered" evidence="1">
    <location>
        <begin position="356"/>
        <end position="376"/>
    </location>
</feature>
<feature type="region of interest" description="Disordered" evidence="1">
    <location>
        <begin position="488"/>
        <end position="585"/>
    </location>
</feature>
<dbReference type="EMBL" id="JAPZBR010000008">
    <property type="protein sequence ID" value="KAJ5342421.1"/>
    <property type="molecule type" value="Genomic_DNA"/>
</dbReference>
<feature type="compositionally biased region" description="Polar residues" evidence="1">
    <location>
        <begin position="180"/>
        <end position="195"/>
    </location>
</feature>
<evidence type="ECO:0000256" key="1">
    <source>
        <dbReference type="SAM" id="MobiDB-lite"/>
    </source>
</evidence>
<reference evidence="2" key="2">
    <citation type="journal article" date="2023" name="IMA Fungus">
        <title>Comparative genomic study of the Penicillium genus elucidates a diverse pangenome and 15 lateral gene transfer events.</title>
        <authorList>
            <person name="Petersen C."/>
            <person name="Sorensen T."/>
            <person name="Nielsen M.R."/>
            <person name="Sondergaard T.E."/>
            <person name="Sorensen J.L."/>
            <person name="Fitzpatrick D.A."/>
            <person name="Frisvad J.C."/>
            <person name="Nielsen K.L."/>
        </authorList>
    </citation>
    <scope>NUCLEOTIDE SEQUENCE</scope>
    <source>
        <strain evidence="2">IBT 35675</strain>
    </source>
</reference>
<keyword evidence="3" id="KW-1185">Reference proteome</keyword>
<feature type="compositionally biased region" description="Low complexity" evidence="1">
    <location>
        <begin position="555"/>
        <end position="566"/>
    </location>
</feature>
<feature type="compositionally biased region" description="Polar residues" evidence="1">
    <location>
        <begin position="506"/>
        <end position="530"/>
    </location>
</feature>
<feature type="compositionally biased region" description="Basic residues" evidence="1">
    <location>
        <begin position="223"/>
        <end position="237"/>
    </location>
</feature>
<protein>
    <submittedName>
        <fullName evidence="2">Uncharacterized protein</fullName>
    </submittedName>
</protein>
<comment type="caution">
    <text evidence="2">The sequence shown here is derived from an EMBL/GenBank/DDBJ whole genome shotgun (WGS) entry which is preliminary data.</text>
</comment>
<evidence type="ECO:0000313" key="2">
    <source>
        <dbReference type="EMBL" id="KAJ5342421.1"/>
    </source>
</evidence>
<sequence>MDQTNLRCIICPRKPKFCDLSHLLTHVASKAHLASYFELGVRSAANPRAADLQKAYDEWFEVNDLGVLLSERLTSKEKRKKRKSENSPIPFDTQPTKKRKSAPEPIGLNTPTAPSIADYLDPRLAYSFDGMREEDMNPPTTPVTWTAVNNQKTRAGPTLRSMRFSAGTEPDESKLEAESQLVTSNPSMYPVTPTQPRKKKHAEDLSWSVDQESPDAVAESTHRTRASGKAAKGKKTGTRADEIARLKGVFWPGMDCFDAATSPMRRRRNQKKDGTVLKQMEVTSLLVQPSEQIFSPSGSLLANRVITGNVEDYSPLKGETPVPRRRQIRPRNALIDRDPNVPRALDRKRQKLAPLNVHRESTPDTPFNGNRSPLHRGMVDSFPTIGGYDEELDMTVNAFGKRARGGFDVFADEDGNKQPYTVRGMDEEPKGRVDTLTPTRLLLNRKPAASGVRKSKVAKTAADKENIEPILNPHGRIGFGLGRQGWHSPLAKRATDPGNFGPQYPDESSFSGLGGSYNNNSDKTGYQSNPLFAPKSCAYDSPFKQEDEATHNDWSSTAQAPASEATTPEEEQLEYPGVYLITSAN</sequence>
<dbReference type="Proteomes" id="UP001148299">
    <property type="component" value="Unassembled WGS sequence"/>
</dbReference>